<dbReference type="Gene3D" id="3.90.79.10">
    <property type="entry name" value="Nucleoside Triphosphate Pyrophosphohydrolase"/>
    <property type="match status" value="1"/>
</dbReference>
<accession>A0ABY9H4Q9</accession>
<dbReference type="RefSeq" id="WP_169958317.1">
    <property type="nucleotide sequence ID" value="NZ_CP131913.1"/>
</dbReference>
<evidence type="ECO:0000313" key="2">
    <source>
        <dbReference type="EMBL" id="WLI73454.1"/>
    </source>
</evidence>
<proteinExistence type="predicted"/>
<gene>
    <name evidence="2" type="ORF">B6N23_00440</name>
</gene>
<dbReference type="PROSITE" id="PS51257">
    <property type="entry name" value="PROKAR_LIPOPROTEIN"/>
    <property type="match status" value="1"/>
</dbReference>
<dbReference type="GO" id="GO:0016787">
    <property type="term" value="F:hydrolase activity"/>
    <property type="evidence" value="ECO:0007669"/>
    <property type="project" value="UniProtKB-KW"/>
</dbReference>
<dbReference type="CDD" id="cd04673">
    <property type="entry name" value="NUDIX_ADPRase"/>
    <property type="match status" value="1"/>
</dbReference>
<evidence type="ECO:0000313" key="3">
    <source>
        <dbReference type="Proteomes" id="UP001235344"/>
    </source>
</evidence>
<organism evidence="2 3">
    <name type="scientific">Halomonas alkalicola</name>
    <dbReference type="NCBI Taxonomy" id="1930622"/>
    <lineage>
        <taxon>Bacteria</taxon>
        <taxon>Pseudomonadati</taxon>
        <taxon>Pseudomonadota</taxon>
        <taxon>Gammaproteobacteria</taxon>
        <taxon>Oceanospirillales</taxon>
        <taxon>Halomonadaceae</taxon>
        <taxon>Halomonas</taxon>
    </lineage>
</organism>
<dbReference type="InterPro" id="IPR015797">
    <property type="entry name" value="NUDIX_hydrolase-like_dom_sf"/>
</dbReference>
<dbReference type="PROSITE" id="PS51462">
    <property type="entry name" value="NUDIX"/>
    <property type="match status" value="1"/>
</dbReference>
<feature type="domain" description="Nudix hydrolase" evidence="1">
    <location>
        <begin position="9"/>
        <end position="145"/>
    </location>
</feature>
<dbReference type="SUPFAM" id="SSF55811">
    <property type="entry name" value="Nudix"/>
    <property type="match status" value="1"/>
</dbReference>
<sequence>MTRNESNAFPAAAVSCAVVRGGRLLMVRRRHPPNAGRLALPGGKVEAGEPLAVAAERELLEETSVRARADEPLTAFDVIERESDGRLRFHYVVVVMRMAWEAGEPVAGDDASEARWMELEALTAAADGVCATAAELAARLLGAGKQR</sequence>
<dbReference type="PANTHER" id="PTHR43736:SF1">
    <property type="entry name" value="DIHYDRONEOPTERIN TRIPHOSPHATE DIPHOSPHATASE"/>
    <property type="match status" value="1"/>
</dbReference>
<dbReference type="EMBL" id="CP131913">
    <property type="protein sequence ID" value="WLI73454.1"/>
    <property type="molecule type" value="Genomic_DNA"/>
</dbReference>
<dbReference type="PANTHER" id="PTHR43736">
    <property type="entry name" value="ADP-RIBOSE PYROPHOSPHATASE"/>
    <property type="match status" value="1"/>
</dbReference>
<dbReference type="Pfam" id="PF00293">
    <property type="entry name" value="NUDIX"/>
    <property type="match status" value="1"/>
</dbReference>
<dbReference type="Proteomes" id="UP001235344">
    <property type="component" value="Chromosome"/>
</dbReference>
<name>A0ABY9H4Q9_9GAMM</name>
<keyword evidence="3" id="KW-1185">Reference proteome</keyword>
<keyword evidence="2" id="KW-0378">Hydrolase</keyword>
<reference evidence="2 3" key="1">
    <citation type="submission" date="2023-08" db="EMBL/GenBank/DDBJ databases">
        <title>Transcriptome Analysis of Halomonas alkalicola CICC 11012s to Identify the Genes Involved in Alkaline Tolerances.</title>
        <authorList>
            <person name="Zhai L."/>
        </authorList>
    </citation>
    <scope>NUCLEOTIDE SEQUENCE [LARGE SCALE GENOMIC DNA]</scope>
    <source>
        <strain evidence="2 3">CICC 11012s</strain>
    </source>
</reference>
<dbReference type="InterPro" id="IPR000086">
    <property type="entry name" value="NUDIX_hydrolase_dom"/>
</dbReference>
<evidence type="ECO:0000259" key="1">
    <source>
        <dbReference type="PROSITE" id="PS51462"/>
    </source>
</evidence>
<protein>
    <submittedName>
        <fullName evidence="2">NUDIX hydrolase</fullName>
    </submittedName>
</protein>